<proteinExistence type="predicted"/>
<keyword evidence="2" id="KW-0812">Transmembrane</keyword>
<keyword evidence="4" id="KW-1185">Reference proteome</keyword>
<organism evidence="3 4">
    <name type="scientific">Hydnomerulius pinastri MD-312</name>
    <dbReference type="NCBI Taxonomy" id="994086"/>
    <lineage>
        <taxon>Eukaryota</taxon>
        <taxon>Fungi</taxon>
        <taxon>Dikarya</taxon>
        <taxon>Basidiomycota</taxon>
        <taxon>Agaricomycotina</taxon>
        <taxon>Agaricomycetes</taxon>
        <taxon>Agaricomycetidae</taxon>
        <taxon>Boletales</taxon>
        <taxon>Boletales incertae sedis</taxon>
        <taxon>Leucogyrophana</taxon>
    </lineage>
</organism>
<dbReference type="OrthoDB" id="2661535at2759"/>
<dbReference type="Proteomes" id="UP000053820">
    <property type="component" value="Unassembled WGS sequence"/>
</dbReference>
<protein>
    <submittedName>
        <fullName evidence="3">Uncharacterized protein</fullName>
    </submittedName>
</protein>
<name>A0A0C9W5B5_9AGAM</name>
<evidence type="ECO:0000256" key="2">
    <source>
        <dbReference type="SAM" id="Phobius"/>
    </source>
</evidence>
<evidence type="ECO:0000313" key="4">
    <source>
        <dbReference type="Proteomes" id="UP000053820"/>
    </source>
</evidence>
<accession>A0A0C9W5B5</accession>
<dbReference type="HOGENOM" id="CLU_2813884_0_0_1"/>
<feature type="transmembrane region" description="Helical" evidence="2">
    <location>
        <begin position="31"/>
        <end position="49"/>
    </location>
</feature>
<evidence type="ECO:0000256" key="1">
    <source>
        <dbReference type="SAM" id="MobiDB-lite"/>
    </source>
</evidence>
<keyword evidence="2" id="KW-0472">Membrane</keyword>
<reference evidence="3 4" key="1">
    <citation type="submission" date="2014-04" db="EMBL/GenBank/DDBJ databases">
        <title>Evolutionary Origins and Diversification of the Mycorrhizal Mutualists.</title>
        <authorList>
            <consortium name="DOE Joint Genome Institute"/>
            <consortium name="Mycorrhizal Genomics Consortium"/>
            <person name="Kohler A."/>
            <person name="Kuo A."/>
            <person name="Nagy L.G."/>
            <person name="Floudas D."/>
            <person name="Copeland A."/>
            <person name="Barry K.W."/>
            <person name="Cichocki N."/>
            <person name="Veneault-Fourrey C."/>
            <person name="LaButti K."/>
            <person name="Lindquist E.A."/>
            <person name="Lipzen A."/>
            <person name="Lundell T."/>
            <person name="Morin E."/>
            <person name="Murat C."/>
            <person name="Riley R."/>
            <person name="Ohm R."/>
            <person name="Sun H."/>
            <person name="Tunlid A."/>
            <person name="Henrissat B."/>
            <person name="Grigoriev I.V."/>
            <person name="Hibbett D.S."/>
            <person name="Martin F."/>
        </authorList>
    </citation>
    <scope>NUCLEOTIDE SEQUENCE [LARGE SCALE GENOMIC DNA]</scope>
    <source>
        <strain evidence="3 4">MD-312</strain>
    </source>
</reference>
<dbReference type="EMBL" id="KN839859">
    <property type="protein sequence ID" value="KIJ61863.1"/>
    <property type="molecule type" value="Genomic_DNA"/>
</dbReference>
<keyword evidence="2" id="KW-1133">Transmembrane helix</keyword>
<gene>
    <name evidence="3" type="ORF">HYDPIDRAFT_115341</name>
</gene>
<dbReference type="AlphaFoldDB" id="A0A0C9W5B5"/>
<sequence>MHPSRISRQQLPPDNSISSRYWHNQSGRNKFMIASTAVVAATTLAYYWGYRDVDKRHSPERNAVKPGDKRR</sequence>
<evidence type="ECO:0000313" key="3">
    <source>
        <dbReference type="EMBL" id="KIJ61863.1"/>
    </source>
</evidence>
<feature type="region of interest" description="Disordered" evidence="1">
    <location>
        <begin position="1"/>
        <end position="22"/>
    </location>
</feature>